<organism evidence="2">
    <name type="scientific">Knufia peltigerae</name>
    <dbReference type="NCBI Taxonomy" id="1002370"/>
    <lineage>
        <taxon>Eukaryota</taxon>
        <taxon>Fungi</taxon>
        <taxon>Dikarya</taxon>
        <taxon>Ascomycota</taxon>
        <taxon>Pezizomycotina</taxon>
        <taxon>Eurotiomycetes</taxon>
        <taxon>Chaetothyriomycetidae</taxon>
        <taxon>Chaetothyriales</taxon>
        <taxon>Trichomeriaceae</taxon>
        <taxon>Knufia</taxon>
    </lineage>
</organism>
<sequence length="237" mass="24183">MVTSPHAACQPHNNEVPMKALSIPLLLGIALASGPAWAQADVSKVNGSISADPGQRYGKLDTVNGGIRVGEGVEAGSIDTVNGGVKVADRARTGSIETVNGGVRLGREVTAHGNVSTVNGSIFADQGSQIEGGVETVNGGIGLVGSRVRKDVETVNGDITIGIGSQVGGGVHVRKPNFSVSLTASRKPRVIIGPNAVVNGSLLFEREVVLYVHRSARIGPVTGADPIPFDTDTAPAD</sequence>
<reference evidence="2" key="1">
    <citation type="submission" date="2022-10" db="EMBL/GenBank/DDBJ databases">
        <title>Culturing micro-colonial fungi from biological soil crusts in the Mojave desert and describing Neophaeococcomyces mojavensis, and introducing the new genera and species Taxawa tesnikishii.</title>
        <authorList>
            <person name="Kurbessoian T."/>
            <person name="Stajich J.E."/>
        </authorList>
    </citation>
    <scope>NUCLEOTIDE SEQUENCE</scope>
    <source>
        <strain evidence="2">TK_35</strain>
    </source>
</reference>
<keyword evidence="1" id="KW-0732">Signal</keyword>
<dbReference type="AlphaFoldDB" id="A0AA38XTI5"/>
<gene>
    <name evidence="2" type="ORF">H2204_011919</name>
</gene>
<accession>A0AA38XTI5</accession>
<comment type="caution">
    <text evidence="2">The sequence shown here is derived from an EMBL/GenBank/DDBJ whole genome shotgun (WGS) entry which is preliminary data.</text>
</comment>
<proteinExistence type="predicted"/>
<feature type="signal peptide" evidence="1">
    <location>
        <begin position="1"/>
        <end position="38"/>
    </location>
</feature>
<evidence type="ECO:0000313" key="2">
    <source>
        <dbReference type="EMBL" id="KAJ9621484.1"/>
    </source>
</evidence>
<name>A0AA38XTI5_9EURO</name>
<protein>
    <recommendedName>
        <fullName evidence="3">Polymer-forming cytoskeletal protein</fullName>
    </recommendedName>
</protein>
<evidence type="ECO:0008006" key="3">
    <source>
        <dbReference type="Google" id="ProtNLM"/>
    </source>
</evidence>
<dbReference type="EMBL" id="JAPDRN010000114">
    <property type="protein sequence ID" value="KAJ9621484.1"/>
    <property type="molecule type" value="Genomic_DNA"/>
</dbReference>
<feature type="chain" id="PRO_5041287166" description="Polymer-forming cytoskeletal protein" evidence="1">
    <location>
        <begin position="39"/>
        <end position="237"/>
    </location>
</feature>
<evidence type="ECO:0000256" key="1">
    <source>
        <dbReference type="SAM" id="SignalP"/>
    </source>
</evidence>